<feature type="transmembrane region" description="Helical" evidence="1">
    <location>
        <begin position="76"/>
        <end position="95"/>
    </location>
</feature>
<keyword evidence="1" id="KW-1133">Transmembrane helix</keyword>
<feature type="transmembrane region" description="Helical" evidence="1">
    <location>
        <begin position="342"/>
        <end position="363"/>
    </location>
</feature>
<dbReference type="Gene3D" id="1.20.1250.20">
    <property type="entry name" value="MFS general substrate transporter like domains"/>
    <property type="match status" value="1"/>
</dbReference>
<keyword evidence="3" id="KW-1185">Reference proteome</keyword>
<proteinExistence type="predicted"/>
<keyword evidence="1" id="KW-0472">Membrane</keyword>
<feature type="transmembrane region" description="Helical" evidence="1">
    <location>
        <begin position="369"/>
        <end position="388"/>
    </location>
</feature>
<reference evidence="2 3" key="1">
    <citation type="submission" date="2018-05" db="EMBL/GenBank/DDBJ databases">
        <title>Paenibacillus flagellatus sp. nov., isolated from selenium mineral soil.</title>
        <authorList>
            <person name="Dai X."/>
        </authorList>
    </citation>
    <scope>NUCLEOTIDE SEQUENCE [LARGE SCALE GENOMIC DNA]</scope>
    <source>
        <strain evidence="2 3">DXL2</strain>
    </source>
</reference>
<feature type="transmembrane region" description="Helical" evidence="1">
    <location>
        <begin position="304"/>
        <end position="322"/>
    </location>
</feature>
<feature type="transmembrane region" description="Helical" evidence="1">
    <location>
        <begin position="220"/>
        <end position="245"/>
    </location>
</feature>
<evidence type="ECO:0000313" key="3">
    <source>
        <dbReference type="Proteomes" id="UP000247476"/>
    </source>
</evidence>
<dbReference type="InterPro" id="IPR036259">
    <property type="entry name" value="MFS_trans_sf"/>
</dbReference>
<accession>A0A2V5KAS6</accession>
<sequence>MSEKRIVMSNALRKWLVMNGMSYTIFVYVGIFVNLFIWEQNRLIFDVAWFNLTVYVSWSFAFAAAAYLLSKRTVRLLLGISALSGGTAFCLLSFVQLDNRLVWIALVGVPVGLMYGFFSAAQNLSVSLSGTPAELGRYFTAAGSVQQVVTLVVPLLSAIVIHYFGYFSTFALMLLFFAFMLLYSAVMPGISLRAHAEPGEGSYVFRLFRDDLFRKPRIRWLAASNLAAGVFLQFQQLFLLIFTFSITENKFWIAGFNALYTAATLAALFLYRRLRLKDDTLLIAGAGLLSCGFLIVLVPAPAVLIVSNLLTAVGMFYFGAAWNTSQFKLIKPYPQSGQAKLLVWRETLICVTRIATLLVVLSVDDIGGPVFIGLIAASLLCLLAVPWFERRARRAGEGASEPAAEAGDSAVSS</sequence>
<name>A0A2V5KAS6_9BACL</name>
<comment type="caution">
    <text evidence="2">The sequence shown here is derived from an EMBL/GenBank/DDBJ whole genome shotgun (WGS) entry which is preliminary data.</text>
</comment>
<feature type="transmembrane region" description="Helical" evidence="1">
    <location>
        <begin position="138"/>
        <end position="157"/>
    </location>
</feature>
<feature type="transmembrane region" description="Helical" evidence="1">
    <location>
        <begin position="20"/>
        <end position="37"/>
    </location>
</feature>
<evidence type="ECO:0000256" key="1">
    <source>
        <dbReference type="SAM" id="Phobius"/>
    </source>
</evidence>
<keyword evidence="1" id="KW-0812">Transmembrane</keyword>
<dbReference type="AlphaFoldDB" id="A0A2V5KAS6"/>
<feature type="transmembrane region" description="Helical" evidence="1">
    <location>
        <begin position="49"/>
        <end position="69"/>
    </location>
</feature>
<feature type="transmembrane region" description="Helical" evidence="1">
    <location>
        <begin position="280"/>
        <end position="298"/>
    </location>
</feature>
<evidence type="ECO:0000313" key="2">
    <source>
        <dbReference type="EMBL" id="PYI56568.1"/>
    </source>
</evidence>
<organism evidence="2 3">
    <name type="scientific">Paenibacillus flagellatus</name>
    <dbReference type="NCBI Taxonomy" id="2211139"/>
    <lineage>
        <taxon>Bacteria</taxon>
        <taxon>Bacillati</taxon>
        <taxon>Bacillota</taxon>
        <taxon>Bacilli</taxon>
        <taxon>Bacillales</taxon>
        <taxon>Paenibacillaceae</taxon>
        <taxon>Paenibacillus</taxon>
    </lineage>
</organism>
<dbReference type="EMBL" id="QJVJ01000002">
    <property type="protein sequence ID" value="PYI56568.1"/>
    <property type="molecule type" value="Genomic_DNA"/>
</dbReference>
<protein>
    <submittedName>
        <fullName evidence="2">MFS transporter</fullName>
    </submittedName>
</protein>
<gene>
    <name evidence="2" type="ORF">DLM86_06265</name>
</gene>
<dbReference type="SUPFAM" id="SSF103473">
    <property type="entry name" value="MFS general substrate transporter"/>
    <property type="match status" value="1"/>
</dbReference>
<feature type="transmembrane region" description="Helical" evidence="1">
    <location>
        <begin position="101"/>
        <end position="118"/>
    </location>
</feature>
<feature type="transmembrane region" description="Helical" evidence="1">
    <location>
        <begin position="163"/>
        <end position="183"/>
    </location>
</feature>
<feature type="transmembrane region" description="Helical" evidence="1">
    <location>
        <begin position="251"/>
        <end position="271"/>
    </location>
</feature>
<dbReference type="Proteomes" id="UP000247476">
    <property type="component" value="Unassembled WGS sequence"/>
</dbReference>